<reference evidence="7" key="1">
    <citation type="journal article" date="2005" name="PLoS Biol.">
        <title>The genomes of Oryza sativa: a history of duplications.</title>
        <authorList>
            <person name="Yu J."/>
            <person name="Wang J."/>
            <person name="Lin W."/>
            <person name="Li S."/>
            <person name="Li H."/>
            <person name="Zhou J."/>
            <person name="Ni P."/>
            <person name="Dong W."/>
            <person name="Hu S."/>
            <person name="Zeng C."/>
            <person name="Zhang J."/>
            <person name="Zhang Y."/>
            <person name="Li R."/>
            <person name="Xu Z."/>
            <person name="Li S."/>
            <person name="Li X."/>
            <person name="Zheng H."/>
            <person name="Cong L."/>
            <person name="Lin L."/>
            <person name="Yin J."/>
            <person name="Geng J."/>
            <person name="Li G."/>
            <person name="Shi J."/>
            <person name="Liu J."/>
            <person name="Lv H."/>
            <person name="Li J."/>
            <person name="Wang J."/>
            <person name="Deng Y."/>
            <person name="Ran L."/>
            <person name="Shi X."/>
            <person name="Wang X."/>
            <person name="Wu Q."/>
            <person name="Li C."/>
            <person name="Ren X."/>
            <person name="Wang J."/>
            <person name="Wang X."/>
            <person name="Li D."/>
            <person name="Liu D."/>
            <person name="Zhang X."/>
            <person name="Ji Z."/>
            <person name="Zhao W."/>
            <person name="Sun Y."/>
            <person name="Zhang Z."/>
            <person name="Bao J."/>
            <person name="Han Y."/>
            <person name="Dong L."/>
            <person name="Ji J."/>
            <person name="Chen P."/>
            <person name="Wu S."/>
            <person name="Liu J."/>
            <person name="Xiao Y."/>
            <person name="Bu D."/>
            <person name="Tan J."/>
            <person name="Yang L."/>
            <person name="Ye C."/>
            <person name="Zhang J."/>
            <person name="Xu J."/>
            <person name="Zhou Y."/>
            <person name="Yu Y."/>
            <person name="Zhang B."/>
            <person name="Zhuang S."/>
            <person name="Wei H."/>
            <person name="Liu B."/>
            <person name="Lei M."/>
            <person name="Yu H."/>
            <person name="Li Y."/>
            <person name="Xu H."/>
            <person name="Wei S."/>
            <person name="He X."/>
            <person name="Fang L."/>
            <person name="Zhang Z."/>
            <person name="Zhang Y."/>
            <person name="Huang X."/>
            <person name="Su Z."/>
            <person name="Tong W."/>
            <person name="Li J."/>
            <person name="Tong Z."/>
            <person name="Li S."/>
            <person name="Ye J."/>
            <person name="Wang L."/>
            <person name="Fang L."/>
            <person name="Lei T."/>
            <person name="Chen C."/>
            <person name="Chen H."/>
            <person name="Xu Z."/>
            <person name="Li H."/>
            <person name="Huang H."/>
            <person name="Zhang F."/>
            <person name="Xu H."/>
            <person name="Li N."/>
            <person name="Zhao C."/>
            <person name="Li S."/>
            <person name="Dong L."/>
            <person name="Huang Y."/>
            <person name="Li L."/>
            <person name="Xi Y."/>
            <person name="Qi Q."/>
            <person name="Li W."/>
            <person name="Zhang B."/>
            <person name="Hu W."/>
            <person name="Zhang Y."/>
            <person name="Tian X."/>
            <person name="Jiao Y."/>
            <person name="Liang X."/>
            <person name="Jin J."/>
            <person name="Gao L."/>
            <person name="Zheng W."/>
            <person name="Hao B."/>
            <person name="Liu S."/>
            <person name="Wang W."/>
            <person name="Yuan L."/>
            <person name="Cao M."/>
            <person name="McDermott J."/>
            <person name="Samudrala R."/>
            <person name="Wang J."/>
            <person name="Wong G.K."/>
            <person name="Yang H."/>
        </authorList>
    </citation>
    <scope>NUCLEOTIDE SEQUENCE [LARGE SCALE GENOMIC DNA]</scope>
</reference>
<feature type="region of interest" description="Disordered" evidence="5">
    <location>
        <begin position="34"/>
        <end position="130"/>
    </location>
</feature>
<proteinExistence type="predicted"/>
<feature type="domain" description="SWIM-type" evidence="6">
    <location>
        <begin position="668"/>
        <end position="700"/>
    </location>
</feature>
<dbReference type="AlphaFoldDB" id="B9F5E0"/>
<dbReference type="PANTHER" id="PTHR31973">
    <property type="entry name" value="POLYPROTEIN, PUTATIVE-RELATED"/>
    <property type="match status" value="1"/>
</dbReference>
<evidence type="ECO:0000256" key="4">
    <source>
        <dbReference type="PROSITE-ProRule" id="PRU00325"/>
    </source>
</evidence>
<dbReference type="InterPro" id="IPR007527">
    <property type="entry name" value="Znf_SWIM"/>
</dbReference>
<dbReference type="Pfam" id="PF04434">
    <property type="entry name" value="SWIM"/>
    <property type="match status" value="1"/>
</dbReference>
<organism evidence="7">
    <name type="scientific">Oryza sativa subsp. japonica</name>
    <name type="common">Rice</name>
    <dbReference type="NCBI Taxonomy" id="39947"/>
    <lineage>
        <taxon>Eukaryota</taxon>
        <taxon>Viridiplantae</taxon>
        <taxon>Streptophyta</taxon>
        <taxon>Embryophyta</taxon>
        <taxon>Tracheophyta</taxon>
        <taxon>Spermatophyta</taxon>
        <taxon>Magnoliopsida</taxon>
        <taxon>Liliopsida</taxon>
        <taxon>Poales</taxon>
        <taxon>Poaceae</taxon>
        <taxon>BOP clade</taxon>
        <taxon>Oryzoideae</taxon>
        <taxon>Oryzeae</taxon>
        <taxon>Oryzinae</taxon>
        <taxon>Oryza</taxon>
        <taxon>Oryza sativa</taxon>
    </lineage>
</organism>
<evidence type="ECO:0000259" key="6">
    <source>
        <dbReference type="PROSITE" id="PS50966"/>
    </source>
</evidence>
<feature type="region of interest" description="Disordered" evidence="5">
    <location>
        <begin position="752"/>
        <end position="776"/>
    </location>
</feature>
<reference evidence="7" key="2">
    <citation type="submission" date="2008-12" db="EMBL/GenBank/DDBJ databases">
        <title>Improved gene annotation of the rice (Oryza sativa) genomes.</title>
        <authorList>
            <person name="Wang J."/>
            <person name="Li R."/>
            <person name="Fan W."/>
            <person name="Huang Q."/>
            <person name="Zhang J."/>
            <person name="Zhou Y."/>
            <person name="Hu Y."/>
            <person name="Zi S."/>
            <person name="Li J."/>
            <person name="Ni P."/>
            <person name="Zheng H."/>
            <person name="Zhang Y."/>
            <person name="Zhao M."/>
            <person name="Hao Q."/>
            <person name="McDermott J."/>
            <person name="Samudrala R."/>
            <person name="Kristiansen K."/>
            <person name="Wong G.K.-S."/>
        </authorList>
    </citation>
    <scope>NUCLEOTIDE SEQUENCE</scope>
</reference>
<feature type="region of interest" description="Disordered" evidence="5">
    <location>
        <begin position="178"/>
        <end position="206"/>
    </location>
</feature>
<evidence type="ECO:0000256" key="2">
    <source>
        <dbReference type="ARBA" id="ARBA00022771"/>
    </source>
</evidence>
<feature type="compositionally biased region" description="Basic and acidic residues" evidence="5">
    <location>
        <begin position="95"/>
        <end position="112"/>
    </location>
</feature>
<keyword evidence="1" id="KW-0479">Metal-binding</keyword>
<dbReference type="SUPFAM" id="SSF54277">
    <property type="entry name" value="CAD &amp; PB1 domains"/>
    <property type="match status" value="1"/>
</dbReference>
<dbReference type="InterPro" id="IPR004332">
    <property type="entry name" value="Transposase_MuDR"/>
</dbReference>
<keyword evidence="3" id="KW-0862">Zinc</keyword>
<evidence type="ECO:0000256" key="5">
    <source>
        <dbReference type="SAM" id="MobiDB-lite"/>
    </source>
</evidence>
<feature type="compositionally biased region" description="Acidic residues" evidence="5">
    <location>
        <begin position="470"/>
        <end position="488"/>
    </location>
</feature>
<dbReference type="EMBL" id="CM000139">
    <property type="protein sequence ID" value="EEE56871.1"/>
    <property type="molecule type" value="Genomic_DNA"/>
</dbReference>
<feature type="compositionally biased region" description="Polar residues" evidence="5">
    <location>
        <begin position="491"/>
        <end position="501"/>
    </location>
</feature>
<dbReference type="SMART" id="SM00575">
    <property type="entry name" value="ZnF_PMZ"/>
    <property type="match status" value="1"/>
</dbReference>
<feature type="compositionally biased region" description="Basic residues" evidence="5">
    <location>
        <begin position="752"/>
        <end position="761"/>
    </location>
</feature>
<dbReference type="Pfam" id="PF03108">
    <property type="entry name" value="DBD_Tnp_Mut"/>
    <property type="match status" value="1"/>
</dbReference>
<dbReference type="Proteomes" id="UP000007752">
    <property type="component" value="Chromosome 2"/>
</dbReference>
<name>B9F5E0_ORYSJ</name>
<dbReference type="PROSITE" id="PS50966">
    <property type="entry name" value="ZF_SWIM"/>
    <property type="match status" value="1"/>
</dbReference>
<sequence>MVEDIILTMMLAPTTDVRGEGDSTMKTEWRRIDSDLQGGGSEQNQNMREMRRGRRYGAAERGDVRGPSAEGGDADGDAGMVWRRRGRRSMGTGWRRSDDDLRGKRAVSDGDLRGGGALAPVPPRNLRAASPPAAASLPAAAPHLRPPPRCIFAPSPPGCHPTLSPLWAALLQRESRLPPYRHPQCDSRPRCRPDHRPQRLHNRRPRAPPSLVPLLLVVPSSSAPSSSSNEVLPMGENAHVLPMGEDAPMLPMGEDAPMLPPSSSKEVVPVPIAVVAPSIGIQDGMDPYSTYVLTVRIIRAGSRFEGAWVFDWTIDSDTTNFKDFVDDICEKYPWGIDETVTVQYLDSGLNLFCTIYSDNDLMTMFKCFEQNKTGDVFITINGSSDESIIGKLCTPSVPIPSQACISQISNEPLEDGNLADNMVDMYLANPFEHFEHVGVDEEDQYSIGSDTPESDNNESNTSDSEYVPGVDEDEEDDGDDSSDDDDDWVTANATPDESTPIITYDKNDPPMSKGTIYPSIEEFRLAIAQYSIKHEFEYAIEKSEPNRFRAHCPVKGCNWRIHASRSADKKSIEVKVHVADHECASTRRDEKLKRASKAWICERVIEWMREDPSVGTAELVANKLQGQIILPSVMRELNAKSRDLDLDVDRSDDLEAEVTEKSPGGKRHVVNLEEKTCTCREWQVSGKPCIHALSFITSVRGLHIDSFVDECYSVAKFAAAYAPRIPGLTDMSQWPESTHGFFLYPPILKRSAGRPRNRRCKGGAEGKGTSKGRSGSQKCPICHNFGHRWQTCKEADPDAKEAYALLAKTRQKRKKTTPSNSSTCAANTVQIVTSTSTPTLVGPPSKKKRAAAPDSSSCNLITCANANATSVSSSGPNQTQNQCALLPVTVTEVSTPPPKAKAKGKNKAITALPDSPSMSTRSKKKLKKLTSTSPSMSTRSKRKLI</sequence>
<protein>
    <recommendedName>
        <fullName evidence="6">SWIM-type domain-containing protein</fullName>
    </recommendedName>
</protein>
<gene>
    <name evidence="7" type="ORF">OsJ_06504</name>
</gene>
<evidence type="ECO:0000313" key="7">
    <source>
        <dbReference type="EMBL" id="EEE56871.1"/>
    </source>
</evidence>
<dbReference type="PANTHER" id="PTHR31973:SF195">
    <property type="entry name" value="MUDR FAMILY TRANSPOSASE"/>
    <property type="match status" value="1"/>
</dbReference>
<keyword evidence="2 4" id="KW-0863">Zinc-finger</keyword>
<accession>B9F5E0</accession>
<evidence type="ECO:0000256" key="1">
    <source>
        <dbReference type="ARBA" id="ARBA00022723"/>
    </source>
</evidence>
<dbReference type="GO" id="GO:0008270">
    <property type="term" value="F:zinc ion binding"/>
    <property type="evidence" value="ECO:0007669"/>
    <property type="project" value="UniProtKB-KW"/>
</dbReference>
<evidence type="ECO:0000256" key="3">
    <source>
        <dbReference type="ARBA" id="ARBA00022833"/>
    </source>
</evidence>
<dbReference type="InterPro" id="IPR006564">
    <property type="entry name" value="Znf_PMZ"/>
</dbReference>
<feature type="region of interest" description="Disordered" evidence="5">
    <location>
        <begin position="444"/>
        <end position="509"/>
    </location>
</feature>
<feature type="region of interest" description="Disordered" evidence="5">
    <location>
        <begin position="894"/>
        <end position="945"/>
    </location>
</feature>
<feature type="compositionally biased region" description="Low complexity" evidence="5">
    <location>
        <begin position="929"/>
        <end position="938"/>
    </location>
</feature>
<feature type="compositionally biased region" description="Basic and acidic residues" evidence="5">
    <location>
        <begin position="183"/>
        <end position="197"/>
    </location>
</feature>